<keyword evidence="11" id="KW-1185">Reference proteome</keyword>
<accession>A0A942E3I1</accession>
<evidence type="ECO:0000256" key="5">
    <source>
        <dbReference type="ARBA" id="ARBA00022801"/>
    </source>
</evidence>
<dbReference type="Proteomes" id="UP000680348">
    <property type="component" value="Unassembled WGS sequence"/>
</dbReference>
<dbReference type="PANTHER" id="PTHR33653">
    <property type="entry name" value="RIBONUCLEASE VAPC2"/>
    <property type="match status" value="1"/>
</dbReference>
<dbReference type="EC" id="3.1.-.-" evidence="8"/>
<keyword evidence="2 8" id="KW-1277">Toxin-antitoxin system</keyword>
<evidence type="ECO:0000256" key="4">
    <source>
        <dbReference type="ARBA" id="ARBA00022723"/>
    </source>
</evidence>
<dbReference type="Gene3D" id="3.40.50.1010">
    <property type="entry name" value="5'-nuclease"/>
    <property type="match status" value="1"/>
</dbReference>
<comment type="function">
    <text evidence="8">Toxic component of a toxin-antitoxin (TA) system. An RNase.</text>
</comment>
<keyword evidence="8" id="KW-0800">Toxin</keyword>
<dbReference type="InterPro" id="IPR050556">
    <property type="entry name" value="Type_II_TA_system_RNase"/>
</dbReference>
<name>A0A942E3I1_9HYPH</name>
<feature type="domain" description="PIN" evidence="9">
    <location>
        <begin position="3"/>
        <end position="124"/>
    </location>
</feature>
<dbReference type="CDD" id="cd18748">
    <property type="entry name" value="PIN_VapC4-5_FitB-like"/>
    <property type="match status" value="1"/>
</dbReference>
<dbReference type="SUPFAM" id="SSF88723">
    <property type="entry name" value="PIN domain-like"/>
    <property type="match status" value="1"/>
</dbReference>
<dbReference type="InterPro" id="IPR022907">
    <property type="entry name" value="VapC_family"/>
</dbReference>
<dbReference type="Pfam" id="PF01850">
    <property type="entry name" value="PIN"/>
    <property type="match status" value="1"/>
</dbReference>
<dbReference type="EMBL" id="JAGWCR010000009">
    <property type="protein sequence ID" value="MBS3650410.1"/>
    <property type="molecule type" value="Genomic_DNA"/>
</dbReference>
<dbReference type="InterPro" id="IPR029060">
    <property type="entry name" value="PIN-like_dom_sf"/>
</dbReference>
<comment type="caution">
    <text evidence="10">The sequence shown here is derived from an EMBL/GenBank/DDBJ whole genome shotgun (WGS) entry which is preliminary data.</text>
</comment>
<dbReference type="InterPro" id="IPR002716">
    <property type="entry name" value="PIN_dom"/>
</dbReference>
<organism evidence="10 11">
    <name type="scientific">Pseudaminobacter soli</name>
    <name type="common">ex Zhang et al. 2022</name>
    <dbReference type="NCBI Taxonomy" id="2831468"/>
    <lineage>
        <taxon>Bacteria</taxon>
        <taxon>Pseudomonadati</taxon>
        <taxon>Pseudomonadota</taxon>
        <taxon>Alphaproteobacteria</taxon>
        <taxon>Hyphomicrobiales</taxon>
        <taxon>Phyllobacteriaceae</taxon>
        <taxon>Pseudaminobacter</taxon>
    </lineage>
</organism>
<feature type="binding site" evidence="8">
    <location>
        <position position="6"/>
    </location>
    <ligand>
        <name>Mg(2+)</name>
        <dbReference type="ChEBI" id="CHEBI:18420"/>
    </ligand>
</feature>
<evidence type="ECO:0000256" key="1">
    <source>
        <dbReference type="ARBA" id="ARBA00001946"/>
    </source>
</evidence>
<evidence type="ECO:0000256" key="6">
    <source>
        <dbReference type="ARBA" id="ARBA00022842"/>
    </source>
</evidence>
<comment type="cofactor">
    <cofactor evidence="1 8">
        <name>Mg(2+)</name>
        <dbReference type="ChEBI" id="CHEBI:18420"/>
    </cofactor>
</comment>
<evidence type="ECO:0000256" key="3">
    <source>
        <dbReference type="ARBA" id="ARBA00022722"/>
    </source>
</evidence>
<keyword evidence="3 8" id="KW-0540">Nuclease</keyword>
<dbReference type="GO" id="GO:0004540">
    <property type="term" value="F:RNA nuclease activity"/>
    <property type="evidence" value="ECO:0007669"/>
    <property type="project" value="InterPro"/>
</dbReference>
<proteinExistence type="inferred from homology"/>
<keyword evidence="6 8" id="KW-0460">Magnesium</keyword>
<comment type="similarity">
    <text evidence="7 8">Belongs to the PINc/VapC protein family.</text>
</comment>
<feature type="binding site" evidence="8">
    <location>
        <position position="97"/>
    </location>
    <ligand>
        <name>Mg(2+)</name>
        <dbReference type="ChEBI" id="CHEBI:18420"/>
    </ligand>
</feature>
<dbReference type="RefSeq" id="WP_210320228.1">
    <property type="nucleotide sequence ID" value="NZ_JABVCF010000009.1"/>
</dbReference>
<protein>
    <recommendedName>
        <fullName evidence="8">Ribonuclease VapC</fullName>
        <shortName evidence="8">RNase VapC</shortName>
        <ecNumber evidence="8">3.1.-.-</ecNumber>
    </recommendedName>
    <alternativeName>
        <fullName evidence="8">Toxin VapC</fullName>
    </alternativeName>
</protein>
<evidence type="ECO:0000259" key="9">
    <source>
        <dbReference type="Pfam" id="PF01850"/>
    </source>
</evidence>
<evidence type="ECO:0000256" key="8">
    <source>
        <dbReference type="HAMAP-Rule" id="MF_00265"/>
    </source>
</evidence>
<dbReference type="HAMAP" id="MF_00265">
    <property type="entry name" value="VapC_Nob1"/>
    <property type="match status" value="1"/>
</dbReference>
<evidence type="ECO:0000256" key="2">
    <source>
        <dbReference type="ARBA" id="ARBA00022649"/>
    </source>
</evidence>
<dbReference type="AlphaFoldDB" id="A0A942E3I1"/>
<dbReference type="GO" id="GO:0000287">
    <property type="term" value="F:magnesium ion binding"/>
    <property type="evidence" value="ECO:0007669"/>
    <property type="project" value="UniProtKB-UniRule"/>
</dbReference>
<gene>
    <name evidence="8" type="primary">vapC</name>
    <name evidence="10" type="ORF">KEU06_17480</name>
</gene>
<reference evidence="10" key="1">
    <citation type="submission" date="2021-04" db="EMBL/GenBank/DDBJ databases">
        <title>Pseudaminobacter soli sp. nov., isolated from paddy soil contaminated by heavy metals.</title>
        <authorList>
            <person name="Zhang K."/>
        </authorList>
    </citation>
    <scope>NUCLEOTIDE SEQUENCE</scope>
    <source>
        <strain evidence="10">19-2017</strain>
    </source>
</reference>
<keyword evidence="5 8" id="KW-0378">Hydrolase</keyword>
<evidence type="ECO:0000313" key="11">
    <source>
        <dbReference type="Proteomes" id="UP000680348"/>
    </source>
</evidence>
<sequence length="137" mass="14900">MIYLLDTNIISDIVRHPKGSVVDAMILASADEIVTSVVVAGELRTWIAKNNSPRLSRLVETTLIAVPVQPLGPGIAEIYGRVRAELERAGTPIGGNDLWIAAHALALGAVLVTDNEREFKRVPGLSLDNWLRRSPQK</sequence>
<dbReference type="GO" id="GO:0016787">
    <property type="term" value="F:hydrolase activity"/>
    <property type="evidence" value="ECO:0007669"/>
    <property type="project" value="UniProtKB-KW"/>
</dbReference>
<evidence type="ECO:0000313" key="10">
    <source>
        <dbReference type="EMBL" id="MBS3650410.1"/>
    </source>
</evidence>
<dbReference type="PANTHER" id="PTHR33653:SF1">
    <property type="entry name" value="RIBONUCLEASE VAPC2"/>
    <property type="match status" value="1"/>
</dbReference>
<keyword evidence="4 8" id="KW-0479">Metal-binding</keyword>
<evidence type="ECO:0000256" key="7">
    <source>
        <dbReference type="ARBA" id="ARBA00038093"/>
    </source>
</evidence>
<dbReference type="GO" id="GO:0090729">
    <property type="term" value="F:toxin activity"/>
    <property type="evidence" value="ECO:0007669"/>
    <property type="project" value="UniProtKB-KW"/>
</dbReference>